<dbReference type="GeneID" id="119739231"/>
<dbReference type="GO" id="GO:0043634">
    <property type="term" value="P:polyadenylation-dependent ncRNA catabolic process"/>
    <property type="evidence" value="ECO:0007669"/>
    <property type="project" value="TreeGrafter"/>
</dbReference>
<feature type="compositionally biased region" description="Acidic residues" evidence="7">
    <location>
        <begin position="515"/>
        <end position="525"/>
    </location>
</feature>
<keyword evidence="4" id="KW-0808">Transferase</keyword>
<dbReference type="EnsemblMetazoa" id="XM_038214086.1">
    <property type="protein sequence ID" value="XP_038070014.1"/>
    <property type="gene ID" value="LOC119739231"/>
</dbReference>
<feature type="region of interest" description="Disordered" evidence="7">
    <location>
        <begin position="35"/>
        <end position="62"/>
    </location>
</feature>
<dbReference type="Pfam" id="PF03828">
    <property type="entry name" value="PAP_assoc"/>
    <property type="match status" value="1"/>
</dbReference>
<feature type="compositionally biased region" description="Basic residues" evidence="7">
    <location>
        <begin position="764"/>
        <end position="773"/>
    </location>
</feature>
<dbReference type="EC" id="2.7.7.19" evidence="3"/>
<dbReference type="GO" id="GO:0046872">
    <property type="term" value="F:metal ion binding"/>
    <property type="evidence" value="ECO:0007669"/>
    <property type="project" value="UniProtKB-KW"/>
</dbReference>
<feature type="compositionally biased region" description="Polar residues" evidence="7">
    <location>
        <begin position="683"/>
        <end position="711"/>
    </location>
</feature>
<dbReference type="GO" id="GO:0031123">
    <property type="term" value="P:RNA 3'-end processing"/>
    <property type="evidence" value="ECO:0007669"/>
    <property type="project" value="TreeGrafter"/>
</dbReference>
<dbReference type="GO" id="GO:0003729">
    <property type="term" value="F:mRNA binding"/>
    <property type="evidence" value="ECO:0007669"/>
    <property type="project" value="TreeGrafter"/>
</dbReference>
<evidence type="ECO:0000313" key="10">
    <source>
        <dbReference type="EnsemblMetazoa" id="XP_038070014.1"/>
    </source>
</evidence>
<feature type="compositionally biased region" description="Low complexity" evidence="7">
    <location>
        <begin position="738"/>
        <end position="762"/>
    </location>
</feature>
<dbReference type="Gene3D" id="3.30.460.10">
    <property type="entry name" value="Beta Polymerase, domain 2"/>
    <property type="match status" value="1"/>
</dbReference>
<keyword evidence="6" id="KW-0460">Magnesium</keyword>
<dbReference type="Proteomes" id="UP000887568">
    <property type="component" value="Unplaced"/>
</dbReference>
<organism evidence="10 11">
    <name type="scientific">Patiria miniata</name>
    <name type="common">Bat star</name>
    <name type="synonym">Asterina miniata</name>
    <dbReference type="NCBI Taxonomy" id="46514"/>
    <lineage>
        <taxon>Eukaryota</taxon>
        <taxon>Metazoa</taxon>
        <taxon>Echinodermata</taxon>
        <taxon>Eleutherozoa</taxon>
        <taxon>Asterozoa</taxon>
        <taxon>Asteroidea</taxon>
        <taxon>Valvatacea</taxon>
        <taxon>Valvatida</taxon>
        <taxon>Asterinidae</taxon>
        <taxon>Patiria</taxon>
    </lineage>
</organism>
<dbReference type="SUPFAM" id="SSF81301">
    <property type="entry name" value="Nucleotidyltransferase"/>
    <property type="match status" value="1"/>
</dbReference>
<feature type="compositionally biased region" description="Basic and acidic residues" evidence="7">
    <location>
        <begin position="648"/>
        <end position="672"/>
    </location>
</feature>
<evidence type="ECO:0000256" key="2">
    <source>
        <dbReference type="ARBA" id="ARBA00008593"/>
    </source>
</evidence>
<dbReference type="InterPro" id="IPR054708">
    <property type="entry name" value="MTPAP-like_central"/>
</dbReference>
<evidence type="ECO:0000259" key="8">
    <source>
        <dbReference type="Pfam" id="PF03828"/>
    </source>
</evidence>
<evidence type="ECO:0000259" key="9">
    <source>
        <dbReference type="Pfam" id="PF22600"/>
    </source>
</evidence>
<dbReference type="PANTHER" id="PTHR23092:SF15">
    <property type="entry name" value="INACTIVE NON-CANONICAL POLY(A) RNA POLYMERASE PROTEIN TRF4-2-RELATED"/>
    <property type="match status" value="1"/>
</dbReference>
<proteinExistence type="inferred from homology"/>
<evidence type="ECO:0000256" key="1">
    <source>
        <dbReference type="ARBA" id="ARBA00001936"/>
    </source>
</evidence>
<feature type="region of interest" description="Disordered" evidence="7">
    <location>
        <begin position="504"/>
        <end position="782"/>
    </location>
</feature>
<feature type="compositionally biased region" description="Low complexity" evidence="7">
    <location>
        <begin position="673"/>
        <end position="682"/>
    </location>
</feature>
<accession>A0A914B2I9</accession>
<dbReference type="CDD" id="cd05402">
    <property type="entry name" value="NT_PAP_TUTase"/>
    <property type="match status" value="1"/>
</dbReference>
<keyword evidence="11" id="KW-1185">Reference proteome</keyword>
<dbReference type="FunFam" id="1.10.1410.10:FF:000003">
    <property type="entry name" value="non-canonical poly(A) RNA polymerase PAPD7"/>
    <property type="match status" value="1"/>
</dbReference>
<dbReference type="InterPro" id="IPR002058">
    <property type="entry name" value="PAP_assoc"/>
</dbReference>
<dbReference type="InterPro" id="IPR043519">
    <property type="entry name" value="NT_sf"/>
</dbReference>
<feature type="compositionally biased region" description="Gly residues" evidence="7">
    <location>
        <begin position="724"/>
        <end position="737"/>
    </location>
</feature>
<feature type="compositionally biased region" description="Polar residues" evidence="7">
    <location>
        <begin position="544"/>
        <end position="553"/>
    </location>
</feature>
<dbReference type="SUPFAM" id="SSF81631">
    <property type="entry name" value="PAP/OAS1 substrate-binding domain"/>
    <property type="match status" value="1"/>
</dbReference>
<keyword evidence="5" id="KW-0479">Metal-binding</keyword>
<dbReference type="InterPro" id="IPR045862">
    <property type="entry name" value="Trf4-like"/>
</dbReference>
<feature type="domain" description="Poly(A) RNA polymerase mitochondrial-like central palm" evidence="9">
    <location>
        <begin position="155"/>
        <end position="283"/>
    </location>
</feature>
<dbReference type="Gene3D" id="1.10.1410.10">
    <property type="match status" value="1"/>
</dbReference>
<evidence type="ECO:0000313" key="11">
    <source>
        <dbReference type="Proteomes" id="UP000887568"/>
    </source>
</evidence>
<dbReference type="Pfam" id="PF22600">
    <property type="entry name" value="MTPAP-like_central"/>
    <property type="match status" value="1"/>
</dbReference>
<feature type="compositionally biased region" description="Basic and acidic residues" evidence="7">
    <location>
        <begin position="578"/>
        <end position="591"/>
    </location>
</feature>
<dbReference type="AlphaFoldDB" id="A0A914B2I9"/>
<sequence length="782" mass="86389">MDPRSTWYQPEQLGPATELWTNIFNSATRSLRDLQMGDGKSANGDGNVHDNDARTRTLPSRDTQDFIPLHGDSGVDLATKRSAVNHGYHNGERTNVSSNNLFNKRRKDNLASTYDWNSSGKVRDGGTPWWSRRNVGNQLGSPYPDLTNHNVGLGLSREIHDFYLFMLPRAEEHLMRREVVQRIEGIVKNIWPEARVEIYGSYRTMLYLPTSDIDLVVFGDLGDCPYFRIGNELEKSHIAEMGSIKVLDKASVPIVKLTDDLTKVKVDISFNMRSGIACAKLIEDFIRQYPRLPYLVFVLKQFLLQRDLNEVWTGGISSYSLILLAVSFLQMHVQPEPINLGVQLIEFFELYGVNFNYFKTGISVMDGGCYFSKDDARGKMTQGYGTSLLCIEDPLNPGADICKNSYGFLEVRKAFGYAYSVLKQGLLNQLDQEECMNSILGRIVRITDDVIEYRHWIHRNWAHKVPQPMLYPGSYITHHLPPPPSMVSSSRYWGGSTAPLPLMNTTLDNGTVDNAVDETGGETAEDTSNANTEVGLIGHGGTESELNSLQSSMSTPDALSSASDTDSDLSSQVSGSSKESRDNSPDLRKPVDSLPVLPTSEEAPPTPQQHSEDGVKKADKSNPAKEKDSRTVKTEPVAVSNQPAAESKPQKEEAPSKISVSKEKVAAKDDTSKQSPTTQQQSHRTTPNMVTSRTYRNSNHQPSYQQGSKYRSSSAGGSSNNTHGGSGGIHGGSGGIHSGSMHQTNGTSSNSNNNRGSNNNNNVKSKKFKHKTRRDANSNSVR</sequence>
<evidence type="ECO:0000256" key="4">
    <source>
        <dbReference type="ARBA" id="ARBA00022679"/>
    </source>
</evidence>
<dbReference type="PANTHER" id="PTHR23092">
    <property type="entry name" value="POLY(A) RNA POLYMERASE"/>
    <property type="match status" value="1"/>
</dbReference>
<dbReference type="OMA" id="IVKNIWP"/>
<name>A0A914B2I9_PATMI</name>
<feature type="compositionally biased region" description="Low complexity" evidence="7">
    <location>
        <begin position="554"/>
        <end position="577"/>
    </location>
</feature>
<dbReference type="GO" id="GO:1990817">
    <property type="term" value="F:poly(A) RNA polymerase activity"/>
    <property type="evidence" value="ECO:0007669"/>
    <property type="project" value="UniProtKB-EC"/>
</dbReference>
<dbReference type="GO" id="GO:0005730">
    <property type="term" value="C:nucleolus"/>
    <property type="evidence" value="ECO:0007669"/>
    <property type="project" value="TreeGrafter"/>
</dbReference>
<protein>
    <recommendedName>
        <fullName evidence="3">polynucleotide adenylyltransferase</fullName>
        <ecNumber evidence="3">2.7.7.19</ecNumber>
    </recommendedName>
</protein>
<feature type="domain" description="PAP-associated" evidence="8">
    <location>
        <begin position="339"/>
        <end position="397"/>
    </location>
</feature>
<feature type="compositionally biased region" description="Low complexity" evidence="7">
    <location>
        <begin position="712"/>
        <end position="723"/>
    </location>
</feature>
<comment type="similarity">
    <text evidence="2">Belongs to the DNA polymerase type-B-like family.</text>
</comment>
<feature type="compositionally biased region" description="Basic and acidic residues" evidence="7">
    <location>
        <begin position="610"/>
        <end position="633"/>
    </location>
</feature>
<evidence type="ECO:0000256" key="7">
    <source>
        <dbReference type="SAM" id="MobiDB-lite"/>
    </source>
</evidence>
<evidence type="ECO:0000256" key="6">
    <source>
        <dbReference type="ARBA" id="ARBA00022842"/>
    </source>
</evidence>
<comment type="cofactor">
    <cofactor evidence="1">
        <name>Mn(2+)</name>
        <dbReference type="ChEBI" id="CHEBI:29035"/>
    </cofactor>
</comment>
<reference evidence="10" key="1">
    <citation type="submission" date="2022-11" db="UniProtKB">
        <authorList>
            <consortium name="EnsemblMetazoa"/>
        </authorList>
    </citation>
    <scope>IDENTIFICATION</scope>
</reference>
<dbReference type="OrthoDB" id="273917at2759"/>
<evidence type="ECO:0000256" key="5">
    <source>
        <dbReference type="ARBA" id="ARBA00022723"/>
    </source>
</evidence>
<dbReference type="FunFam" id="3.30.460.10:FF:000006">
    <property type="entry name" value="non-canonical poly(A) RNA polymerase PAPD5"/>
    <property type="match status" value="1"/>
</dbReference>
<evidence type="ECO:0000256" key="3">
    <source>
        <dbReference type="ARBA" id="ARBA00012388"/>
    </source>
</evidence>
<dbReference type="RefSeq" id="XP_038070014.1">
    <property type="nucleotide sequence ID" value="XM_038214086.1"/>
</dbReference>
<dbReference type="GO" id="GO:0031499">
    <property type="term" value="C:TRAMP complex"/>
    <property type="evidence" value="ECO:0007669"/>
    <property type="project" value="TreeGrafter"/>
</dbReference>